<organism evidence="2">
    <name type="scientific">marine sediment metagenome</name>
    <dbReference type="NCBI Taxonomy" id="412755"/>
    <lineage>
        <taxon>unclassified sequences</taxon>
        <taxon>metagenomes</taxon>
        <taxon>ecological metagenomes</taxon>
    </lineage>
</organism>
<evidence type="ECO:0000256" key="1">
    <source>
        <dbReference type="SAM" id="Phobius"/>
    </source>
</evidence>
<comment type="caution">
    <text evidence="2">The sequence shown here is derived from an EMBL/GenBank/DDBJ whole genome shotgun (WGS) entry which is preliminary data.</text>
</comment>
<reference evidence="2" key="1">
    <citation type="journal article" date="2014" name="Front. Microbiol.">
        <title>High frequency of phylogenetically diverse reductive dehalogenase-homologous genes in deep subseafloor sedimentary metagenomes.</title>
        <authorList>
            <person name="Kawai M."/>
            <person name="Futagami T."/>
            <person name="Toyoda A."/>
            <person name="Takaki Y."/>
            <person name="Nishi S."/>
            <person name="Hori S."/>
            <person name="Arai W."/>
            <person name="Tsubouchi T."/>
            <person name="Morono Y."/>
            <person name="Uchiyama I."/>
            <person name="Ito T."/>
            <person name="Fujiyama A."/>
            <person name="Inagaki F."/>
            <person name="Takami H."/>
        </authorList>
    </citation>
    <scope>NUCLEOTIDE SEQUENCE</scope>
    <source>
        <strain evidence="2">Expedition CK06-06</strain>
    </source>
</reference>
<evidence type="ECO:0000313" key="2">
    <source>
        <dbReference type="EMBL" id="GAI68553.1"/>
    </source>
</evidence>
<gene>
    <name evidence="2" type="ORF">S12H4_08991</name>
</gene>
<sequence length="48" mass="5260">MSEIQRKDWDKIAGGVLIAAGIITTILGASLVWYEAWRHALAPARGPR</sequence>
<protein>
    <submittedName>
        <fullName evidence="2">Uncharacterized protein</fullName>
    </submittedName>
</protein>
<accession>X1QJZ6</accession>
<dbReference type="AlphaFoldDB" id="X1QJZ6"/>
<name>X1QJZ6_9ZZZZ</name>
<keyword evidence="1" id="KW-1133">Transmembrane helix</keyword>
<keyword evidence="1" id="KW-0472">Membrane</keyword>
<feature type="transmembrane region" description="Helical" evidence="1">
    <location>
        <begin position="12"/>
        <end position="34"/>
    </location>
</feature>
<proteinExistence type="predicted"/>
<dbReference type="EMBL" id="BARW01003563">
    <property type="protein sequence ID" value="GAI68553.1"/>
    <property type="molecule type" value="Genomic_DNA"/>
</dbReference>
<keyword evidence="1" id="KW-0812">Transmembrane</keyword>